<protein>
    <submittedName>
        <fullName evidence="1">Uncharacterized protein</fullName>
    </submittedName>
</protein>
<proteinExistence type="predicted"/>
<dbReference type="AlphaFoldDB" id="A0A5E4R1H1"/>
<keyword evidence="2" id="KW-1185">Reference proteome</keyword>
<organism evidence="1 2">
    <name type="scientific">Leptidea sinapis</name>
    <dbReference type="NCBI Taxonomy" id="189913"/>
    <lineage>
        <taxon>Eukaryota</taxon>
        <taxon>Metazoa</taxon>
        <taxon>Ecdysozoa</taxon>
        <taxon>Arthropoda</taxon>
        <taxon>Hexapoda</taxon>
        <taxon>Insecta</taxon>
        <taxon>Pterygota</taxon>
        <taxon>Neoptera</taxon>
        <taxon>Endopterygota</taxon>
        <taxon>Lepidoptera</taxon>
        <taxon>Glossata</taxon>
        <taxon>Ditrysia</taxon>
        <taxon>Papilionoidea</taxon>
        <taxon>Pieridae</taxon>
        <taxon>Dismorphiinae</taxon>
        <taxon>Leptidea</taxon>
    </lineage>
</organism>
<dbReference type="EMBL" id="FZQP02006858">
    <property type="protein sequence ID" value="VVD04340.1"/>
    <property type="molecule type" value="Genomic_DNA"/>
</dbReference>
<reference evidence="1 2" key="1">
    <citation type="submission" date="2017-07" db="EMBL/GenBank/DDBJ databases">
        <authorList>
            <person name="Talla V."/>
            <person name="Backstrom N."/>
        </authorList>
    </citation>
    <scope>NUCLEOTIDE SEQUENCE [LARGE SCALE GENOMIC DNA]</scope>
</reference>
<accession>A0A5E4R1H1</accession>
<dbReference type="Proteomes" id="UP000324832">
    <property type="component" value="Unassembled WGS sequence"/>
</dbReference>
<name>A0A5E4R1H1_9NEOP</name>
<evidence type="ECO:0000313" key="2">
    <source>
        <dbReference type="Proteomes" id="UP000324832"/>
    </source>
</evidence>
<evidence type="ECO:0000313" key="1">
    <source>
        <dbReference type="EMBL" id="VVD04340.1"/>
    </source>
</evidence>
<sequence length="96" mass="10705">MSFQYVRIYYGPCDSFHSAIHKPQKLRGLRDIPLQHQEPVLQHVIRDGPGVSTRCGCRVGLLKQAAPGAELPLVPGAPRRPDVQTDHARAQRLLAF</sequence>
<gene>
    <name evidence="1" type="ORF">LSINAPIS_LOCUS14109</name>
</gene>